<reference evidence="1" key="1">
    <citation type="submission" date="2023-07" db="EMBL/GenBank/DDBJ databases">
        <title>Sequencing the genomes of 1000 actinobacteria strains.</title>
        <authorList>
            <person name="Klenk H.-P."/>
        </authorList>
    </citation>
    <scope>NUCLEOTIDE SEQUENCE</scope>
    <source>
        <strain evidence="1">DSM 44707</strain>
    </source>
</reference>
<keyword evidence="2" id="KW-1185">Reference proteome</keyword>
<sequence length="106" mass="11495">MSTATLDQALDRFVRQVGHWEAPRWATPLDGTTGTRADAVHALITWVADAAADAEGQPRRPVPRLPNDLALVDQLRVVVTDLLAATPPPTILTEAATRLTALRHML</sequence>
<dbReference type="AlphaFoldDB" id="A0AAE4CC52"/>
<comment type="caution">
    <text evidence="1">The sequence shown here is derived from an EMBL/GenBank/DDBJ whole genome shotgun (WGS) entry which is preliminary data.</text>
</comment>
<dbReference type="Proteomes" id="UP001183643">
    <property type="component" value="Unassembled WGS sequence"/>
</dbReference>
<dbReference type="RefSeq" id="WP_310372764.1">
    <property type="nucleotide sequence ID" value="NZ_JAVDYB010000001.1"/>
</dbReference>
<evidence type="ECO:0000313" key="2">
    <source>
        <dbReference type="Proteomes" id="UP001183643"/>
    </source>
</evidence>
<name>A0AAE4CC52_9ACTN</name>
<proteinExistence type="predicted"/>
<organism evidence="1 2">
    <name type="scientific">Catenuloplanes atrovinosus</name>
    <dbReference type="NCBI Taxonomy" id="137266"/>
    <lineage>
        <taxon>Bacteria</taxon>
        <taxon>Bacillati</taxon>
        <taxon>Actinomycetota</taxon>
        <taxon>Actinomycetes</taxon>
        <taxon>Micromonosporales</taxon>
        <taxon>Micromonosporaceae</taxon>
        <taxon>Catenuloplanes</taxon>
    </lineage>
</organism>
<protein>
    <submittedName>
        <fullName evidence="1">Uncharacterized protein</fullName>
    </submittedName>
</protein>
<evidence type="ECO:0000313" key="1">
    <source>
        <dbReference type="EMBL" id="MDR7279296.1"/>
    </source>
</evidence>
<accession>A0AAE4CC52</accession>
<gene>
    <name evidence="1" type="ORF">J2S41_006074</name>
</gene>
<dbReference type="EMBL" id="JAVDYB010000001">
    <property type="protein sequence ID" value="MDR7279296.1"/>
    <property type="molecule type" value="Genomic_DNA"/>
</dbReference>